<feature type="non-terminal residue" evidence="1">
    <location>
        <position position="1"/>
    </location>
</feature>
<evidence type="ECO:0000313" key="1">
    <source>
        <dbReference type="EMBL" id="JAS46600.1"/>
    </source>
</evidence>
<gene>
    <name evidence="1" type="ORF">g.47825</name>
</gene>
<organism evidence="1">
    <name type="scientific">Cuerna arida</name>
    <dbReference type="NCBI Taxonomy" id="1464854"/>
    <lineage>
        <taxon>Eukaryota</taxon>
        <taxon>Metazoa</taxon>
        <taxon>Ecdysozoa</taxon>
        <taxon>Arthropoda</taxon>
        <taxon>Hexapoda</taxon>
        <taxon>Insecta</taxon>
        <taxon>Pterygota</taxon>
        <taxon>Neoptera</taxon>
        <taxon>Paraneoptera</taxon>
        <taxon>Hemiptera</taxon>
        <taxon>Auchenorrhyncha</taxon>
        <taxon>Membracoidea</taxon>
        <taxon>Cicadellidae</taxon>
        <taxon>Cicadellinae</taxon>
        <taxon>Proconiini</taxon>
        <taxon>Cuerna</taxon>
    </lineage>
</organism>
<accession>A0A1B6F8V3</accession>
<dbReference type="EMBL" id="GECZ01023169">
    <property type="protein sequence ID" value="JAS46600.1"/>
    <property type="molecule type" value="Transcribed_RNA"/>
</dbReference>
<name>A0A1B6F8V3_9HEMI</name>
<dbReference type="AlphaFoldDB" id="A0A1B6F8V3"/>
<feature type="non-terminal residue" evidence="1">
    <location>
        <position position="155"/>
    </location>
</feature>
<reference evidence="1" key="1">
    <citation type="submission" date="2015-11" db="EMBL/GenBank/DDBJ databases">
        <title>De novo transcriptome assembly of four potential Pierce s Disease insect vectors from Arizona vineyards.</title>
        <authorList>
            <person name="Tassone E.E."/>
        </authorList>
    </citation>
    <scope>NUCLEOTIDE SEQUENCE</scope>
</reference>
<protein>
    <submittedName>
        <fullName evidence="1">Uncharacterized protein</fullName>
    </submittedName>
</protein>
<proteinExistence type="predicted"/>
<sequence>GSGGCVLVSQTTTFKETPGVQEEKEIPKQGENQKRKLTTFLKRITTVKKKARELLLKRKSENCVKDTKGPAESPFMGFENIPAQDDFIEESFQENEPEEDLQELPEQGRISACSSGYFTPVGESPDIARRGNIQRLSSRSTCLSPESEVAFELAE</sequence>